<accession>A0A6A7N7Z3</accession>
<comment type="caution">
    <text evidence="1">The sequence shown here is derived from an EMBL/GenBank/DDBJ whole genome shotgun (WGS) entry which is preliminary data.</text>
</comment>
<dbReference type="EMBL" id="WHUG01000012">
    <property type="protein sequence ID" value="MQA41210.1"/>
    <property type="molecule type" value="Genomic_DNA"/>
</dbReference>
<name>A0A6A7N7Z3_9BURK</name>
<dbReference type="RefSeq" id="WP_152840484.1">
    <property type="nucleotide sequence ID" value="NZ_WHUG01000012.1"/>
</dbReference>
<sequence length="169" mass="18128">MELAISLLIIAVTGLVVYAIIKTNPAKPMQLPARPATPYEPALPEGAPALHWSDDGRFLVEVVNESRYQATLKALAGDHGDQAAAAPYLATLVPDDVNPYESAAVAVFLGGRMTGYLSPKASLTFRALLKHKEIDGKITSCEAQVRGGGVWQNGRLSYVVVLDMEPLEK</sequence>
<gene>
    <name evidence="1" type="ORF">GEV02_24000</name>
</gene>
<proteinExistence type="predicted"/>
<organism evidence="1 2">
    <name type="scientific">Rugamonas aquatica</name>
    <dbReference type="NCBI Taxonomy" id="2743357"/>
    <lineage>
        <taxon>Bacteria</taxon>
        <taxon>Pseudomonadati</taxon>
        <taxon>Pseudomonadota</taxon>
        <taxon>Betaproteobacteria</taxon>
        <taxon>Burkholderiales</taxon>
        <taxon>Oxalobacteraceae</taxon>
        <taxon>Telluria group</taxon>
        <taxon>Rugamonas</taxon>
    </lineage>
</organism>
<keyword evidence="2" id="KW-1185">Reference proteome</keyword>
<evidence type="ECO:0000313" key="2">
    <source>
        <dbReference type="Proteomes" id="UP000440498"/>
    </source>
</evidence>
<evidence type="ECO:0000313" key="1">
    <source>
        <dbReference type="EMBL" id="MQA41210.1"/>
    </source>
</evidence>
<dbReference type="Proteomes" id="UP000440498">
    <property type="component" value="Unassembled WGS sequence"/>
</dbReference>
<protein>
    <recommendedName>
        <fullName evidence="3">HIRAN domain-containing protein</fullName>
    </recommendedName>
</protein>
<dbReference type="AlphaFoldDB" id="A0A6A7N7Z3"/>
<evidence type="ECO:0008006" key="3">
    <source>
        <dbReference type="Google" id="ProtNLM"/>
    </source>
</evidence>
<reference evidence="1 2" key="1">
    <citation type="submission" date="2019-10" db="EMBL/GenBank/DDBJ databases">
        <title>Two novel species isolated from a subtropical stream in China.</title>
        <authorList>
            <person name="Lu H."/>
        </authorList>
    </citation>
    <scope>NUCLEOTIDE SEQUENCE [LARGE SCALE GENOMIC DNA]</scope>
    <source>
        <strain evidence="1 2">FT29W</strain>
    </source>
</reference>